<sequence length="413" mass="47607">MNQYELVANLSRYESAVIVSSASPSPFWRVRFNVTIFGILPDCALFGFLLSLSYKKESIVFVDEILPALENPIENDSSYKNKKSIKKKIPTDRDNHKVENLDELKKKLKPLKVEKKSFEATKLNVEDVKEEKPQFATIKLRKPSLVPKKEVESVELSKRRLLKSRITRITDYPVPVQHAKIDFLPPVLRDCGELSRNYEEALKVVKKQIKKIKLPKLEKVKLEQYEPFVEENAEPTETPDETNEYQKGELSKMPSDEIPVKTLAMGKGKVPETEESIESVKLKKVPEKPEEEHDIDDKKKPKSPSDKEQPDKEKRKSEDTLRPLDDFPTDDVDLKFKKPKPTSTDSDEDVDEPKDTPRIKKKKEKPFIDEEDKKIVLGKPKKKPEDIEGDIKLKKKQGDLPTSEPEEKETRGH</sequence>
<organism evidence="2">
    <name type="scientific">Cacopsylla melanoneura</name>
    <dbReference type="NCBI Taxonomy" id="428564"/>
    <lineage>
        <taxon>Eukaryota</taxon>
        <taxon>Metazoa</taxon>
        <taxon>Ecdysozoa</taxon>
        <taxon>Arthropoda</taxon>
        <taxon>Hexapoda</taxon>
        <taxon>Insecta</taxon>
        <taxon>Pterygota</taxon>
        <taxon>Neoptera</taxon>
        <taxon>Paraneoptera</taxon>
        <taxon>Hemiptera</taxon>
        <taxon>Sternorrhyncha</taxon>
        <taxon>Psylloidea</taxon>
        <taxon>Psyllidae</taxon>
        <taxon>Psyllinae</taxon>
        <taxon>Cacopsylla</taxon>
    </lineage>
</organism>
<reference evidence="2" key="1">
    <citation type="submission" date="2021-05" db="EMBL/GenBank/DDBJ databases">
        <authorList>
            <person name="Alioto T."/>
            <person name="Alioto T."/>
            <person name="Gomez Garrido J."/>
        </authorList>
    </citation>
    <scope>NUCLEOTIDE SEQUENCE</scope>
</reference>
<dbReference type="EMBL" id="HBUF01024403">
    <property type="protein sequence ID" value="CAG6612378.1"/>
    <property type="molecule type" value="Transcribed_RNA"/>
</dbReference>
<name>A0A8D8LTN7_9HEMI</name>
<evidence type="ECO:0000256" key="1">
    <source>
        <dbReference type="SAM" id="MobiDB-lite"/>
    </source>
</evidence>
<accession>A0A8D8LTN7</accession>
<feature type="compositionally biased region" description="Basic and acidic residues" evidence="1">
    <location>
        <begin position="383"/>
        <end position="398"/>
    </location>
</feature>
<evidence type="ECO:0000313" key="2">
    <source>
        <dbReference type="EMBL" id="CAG6612378.1"/>
    </source>
</evidence>
<protein>
    <submittedName>
        <fullName evidence="2">Uncharacterized protein</fullName>
    </submittedName>
</protein>
<proteinExistence type="predicted"/>
<feature type="compositionally biased region" description="Basic and acidic residues" evidence="1">
    <location>
        <begin position="365"/>
        <end position="375"/>
    </location>
</feature>
<feature type="compositionally biased region" description="Basic and acidic residues" evidence="1">
    <location>
        <begin position="278"/>
        <end position="325"/>
    </location>
</feature>
<feature type="region of interest" description="Disordered" evidence="1">
    <location>
        <begin position="230"/>
        <end position="413"/>
    </location>
</feature>
<dbReference type="AlphaFoldDB" id="A0A8D8LTN7"/>
<feature type="compositionally biased region" description="Basic and acidic residues" evidence="1">
    <location>
        <begin position="244"/>
        <end position="259"/>
    </location>
</feature>
<feature type="compositionally biased region" description="Acidic residues" evidence="1">
    <location>
        <begin position="230"/>
        <end position="243"/>
    </location>
</feature>